<dbReference type="Pfam" id="PF09602">
    <property type="entry name" value="PhaP_Bmeg"/>
    <property type="match status" value="1"/>
</dbReference>
<comment type="caution">
    <text evidence="1">The sequence shown here is derived from an EMBL/GenBank/DDBJ whole genome shotgun (WGS) entry which is preliminary data.</text>
</comment>
<gene>
    <name evidence="1" type="ORF">DNHGIG_17690</name>
</gene>
<organism evidence="1 2">
    <name type="scientific">Collibacillus ludicampi</name>
    <dbReference type="NCBI Taxonomy" id="2771369"/>
    <lineage>
        <taxon>Bacteria</taxon>
        <taxon>Bacillati</taxon>
        <taxon>Bacillota</taxon>
        <taxon>Bacilli</taxon>
        <taxon>Bacillales</taxon>
        <taxon>Alicyclobacillaceae</taxon>
        <taxon>Collibacillus</taxon>
    </lineage>
</organism>
<dbReference type="EMBL" id="BOQE01000001">
    <property type="protein sequence ID" value="GIM46220.1"/>
    <property type="molecule type" value="Genomic_DNA"/>
</dbReference>
<accession>A0AAV4LED2</accession>
<dbReference type="Proteomes" id="UP001057291">
    <property type="component" value="Unassembled WGS sequence"/>
</dbReference>
<dbReference type="AlphaFoldDB" id="A0AAV4LED2"/>
<keyword evidence="2" id="KW-1185">Reference proteome</keyword>
<dbReference type="RefSeq" id="WP_282199349.1">
    <property type="nucleotide sequence ID" value="NZ_BOQE01000001.1"/>
</dbReference>
<sequence length="183" mass="21474">MSAKEKKTEVKTVNWVDSWVNMFWNGYEKGMSTFLKQLEEKEDAYLRAWESARKSAQEFRNQLEGTLKNVSKANWELLNEWNDNGKGIAAEYEGTNTPLQDAVTKLEKIAWTPWKFAVDWLERSEKQLEEGNKEFIKFLRDHRESWAAWNEAYVVYSKKNQNAWLSTQLERVQSIVGLPTKSA</sequence>
<name>A0AAV4LED2_9BACL</name>
<dbReference type="InterPro" id="IPR011728">
    <property type="entry name" value="PhaP_Bmeg"/>
</dbReference>
<evidence type="ECO:0000313" key="1">
    <source>
        <dbReference type="EMBL" id="GIM46220.1"/>
    </source>
</evidence>
<evidence type="ECO:0000313" key="2">
    <source>
        <dbReference type="Proteomes" id="UP001057291"/>
    </source>
</evidence>
<proteinExistence type="predicted"/>
<reference evidence="1" key="1">
    <citation type="journal article" date="2023" name="Int. J. Syst. Evol. Microbiol.">
        <title>Collibacillus ludicampi gen. nov., sp. nov., a new soil bacterium of the family Alicyclobacillaceae.</title>
        <authorList>
            <person name="Jojima T."/>
            <person name="Ioku Y."/>
            <person name="Fukuta Y."/>
            <person name="Shirasaka N."/>
            <person name="Matsumura Y."/>
            <person name="Mori M."/>
        </authorList>
    </citation>
    <scope>NUCLEOTIDE SEQUENCE</scope>
    <source>
        <strain evidence="1">TP075</strain>
    </source>
</reference>
<protein>
    <submittedName>
        <fullName evidence="1">Uncharacterized protein</fullName>
    </submittedName>
</protein>